<dbReference type="EMBL" id="QPFP01000014">
    <property type="protein sequence ID" value="TEB32815.1"/>
    <property type="molecule type" value="Genomic_DNA"/>
</dbReference>
<gene>
    <name evidence="2" type="ORF">FA13DRAFT_228709</name>
</gene>
<proteinExistence type="predicted"/>
<feature type="compositionally biased region" description="Basic residues" evidence="1">
    <location>
        <begin position="42"/>
        <end position="54"/>
    </location>
</feature>
<dbReference type="AlphaFoldDB" id="A0A4Y7TF65"/>
<evidence type="ECO:0000313" key="2">
    <source>
        <dbReference type="EMBL" id="TEB32815.1"/>
    </source>
</evidence>
<feature type="compositionally biased region" description="Low complexity" evidence="1">
    <location>
        <begin position="23"/>
        <end position="41"/>
    </location>
</feature>
<evidence type="ECO:0000256" key="1">
    <source>
        <dbReference type="SAM" id="MobiDB-lite"/>
    </source>
</evidence>
<keyword evidence="3" id="KW-1185">Reference proteome</keyword>
<dbReference type="Proteomes" id="UP000298030">
    <property type="component" value="Unassembled WGS sequence"/>
</dbReference>
<feature type="compositionally biased region" description="Basic and acidic residues" evidence="1">
    <location>
        <begin position="7"/>
        <end position="21"/>
    </location>
</feature>
<comment type="caution">
    <text evidence="2">The sequence shown here is derived from an EMBL/GenBank/DDBJ whole genome shotgun (WGS) entry which is preliminary data.</text>
</comment>
<dbReference type="STRING" id="71717.A0A4Y7TF65"/>
<accession>A0A4Y7TF65</accession>
<sequence length="175" mass="19874">MYVSPTELKRQDDWRREEEIRMQQLQEQLSMVQNQQQQQSHHQSHDHHWYRPKPSRSATVEESGTGLMTKLKKGVRRAGTIDSTTSASTTSGSGSGDSPDGPNRLTRLKSPGEDTYRWCADGRRPRRNVPCYDYSLVAQPRRPAFHTVGDGSGQGGDHREGHGRRQYSRSGKLLE</sequence>
<reference evidence="2 3" key="1">
    <citation type="journal article" date="2019" name="Nat. Ecol. Evol.">
        <title>Megaphylogeny resolves global patterns of mushroom evolution.</title>
        <authorList>
            <person name="Varga T."/>
            <person name="Krizsan K."/>
            <person name="Foldi C."/>
            <person name="Dima B."/>
            <person name="Sanchez-Garcia M."/>
            <person name="Sanchez-Ramirez S."/>
            <person name="Szollosi G.J."/>
            <person name="Szarkandi J.G."/>
            <person name="Papp V."/>
            <person name="Albert L."/>
            <person name="Andreopoulos W."/>
            <person name="Angelini C."/>
            <person name="Antonin V."/>
            <person name="Barry K.W."/>
            <person name="Bougher N.L."/>
            <person name="Buchanan P."/>
            <person name="Buyck B."/>
            <person name="Bense V."/>
            <person name="Catcheside P."/>
            <person name="Chovatia M."/>
            <person name="Cooper J."/>
            <person name="Damon W."/>
            <person name="Desjardin D."/>
            <person name="Finy P."/>
            <person name="Geml J."/>
            <person name="Haridas S."/>
            <person name="Hughes K."/>
            <person name="Justo A."/>
            <person name="Karasinski D."/>
            <person name="Kautmanova I."/>
            <person name="Kiss B."/>
            <person name="Kocsube S."/>
            <person name="Kotiranta H."/>
            <person name="LaButti K.M."/>
            <person name="Lechner B.E."/>
            <person name="Liimatainen K."/>
            <person name="Lipzen A."/>
            <person name="Lukacs Z."/>
            <person name="Mihaltcheva S."/>
            <person name="Morgado L.N."/>
            <person name="Niskanen T."/>
            <person name="Noordeloos M.E."/>
            <person name="Ohm R.A."/>
            <person name="Ortiz-Santana B."/>
            <person name="Ovrebo C."/>
            <person name="Racz N."/>
            <person name="Riley R."/>
            <person name="Savchenko A."/>
            <person name="Shiryaev A."/>
            <person name="Soop K."/>
            <person name="Spirin V."/>
            <person name="Szebenyi C."/>
            <person name="Tomsovsky M."/>
            <person name="Tulloss R.E."/>
            <person name="Uehling J."/>
            <person name="Grigoriev I.V."/>
            <person name="Vagvolgyi C."/>
            <person name="Papp T."/>
            <person name="Martin F.M."/>
            <person name="Miettinen O."/>
            <person name="Hibbett D.S."/>
            <person name="Nagy L.G."/>
        </authorList>
    </citation>
    <scope>NUCLEOTIDE SEQUENCE [LARGE SCALE GENOMIC DNA]</scope>
    <source>
        <strain evidence="2 3">FP101781</strain>
    </source>
</reference>
<feature type="compositionally biased region" description="Basic and acidic residues" evidence="1">
    <location>
        <begin position="110"/>
        <end position="123"/>
    </location>
</feature>
<protein>
    <submittedName>
        <fullName evidence="2">Uncharacterized protein</fullName>
    </submittedName>
</protein>
<feature type="compositionally biased region" description="Low complexity" evidence="1">
    <location>
        <begin position="80"/>
        <end position="101"/>
    </location>
</feature>
<name>A0A4Y7TF65_COPMI</name>
<feature type="region of interest" description="Disordered" evidence="1">
    <location>
        <begin position="1"/>
        <end position="175"/>
    </location>
</feature>
<evidence type="ECO:0000313" key="3">
    <source>
        <dbReference type="Proteomes" id="UP000298030"/>
    </source>
</evidence>
<organism evidence="2 3">
    <name type="scientific">Coprinellus micaceus</name>
    <name type="common">Glistening ink-cap mushroom</name>
    <name type="synonym">Coprinus micaceus</name>
    <dbReference type="NCBI Taxonomy" id="71717"/>
    <lineage>
        <taxon>Eukaryota</taxon>
        <taxon>Fungi</taxon>
        <taxon>Dikarya</taxon>
        <taxon>Basidiomycota</taxon>
        <taxon>Agaricomycotina</taxon>
        <taxon>Agaricomycetes</taxon>
        <taxon>Agaricomycetidae</taxon>
        <taxon>Agaricales</taxon>
        <taxon>Agaricineae</taxon>
        <taxon>Psathyrellaceae</taxon>
        <taxon>Coprinellus</taxon>
    </lineage>
</organism>